<dbReference type="SUPFAM" id="SSF51735">
    <property type="entry name" value="NAD(P)-binding Rossmann-fold domains"/>
    <property type="match status" value="1"/>
</dbReference>
<comment type="caution">
    <text evidence="2">The sequence shown here is derived from an EMBL/GenBank/DDBJ whole genome shotgun (WGS) entry which is preliminary data.</text>
</comment>
<dbReference type="EMBL" id="CAUYUJ010008147">
    <property type="protein sequence ID" value="CAK0823010.1"/>
    <property type="molecule type" value="Genomic_DNA"/>
</dbReference>
<dbReference type="Pfam" id="PF08240">
    <property type="entry name" value="ADH_N"/>
    <property type="match status" value="1"/>
</dbReference>
<proteinExistence type="predicted"/>
<reference evidence="2" key="1">
    <citation type="submission" date="2023-10" db="EMBL/GenBank/DDBJ databases">
        <authorList>
            <person name="Chen Y."/>
            <person name="Shah S."/>
            <person name="Dougan E. K."/>
            <person name="Thang M."/>
            <person name="Chan C."/>
        </authorList>
    </citation>
    <scope>NUCLEOTIDE SEQUENCE [LARGE SCALE GENOMIC DNA]</scope>
</reference>
<keyword evidence="3" id="KW-1185">Reference proteome</keyword>
<evidence type="ECO:0000313" key="2">
    <source>
        <dbReference type="EMBL" id="CAK0823010.1"/>
    </source>
</evidence>
<dbReference type="InterPro" id="IPR011032">
    <property type="entry name" value="GroES-like_sf"/>
</dbReference>
<dbReference type="Gene3D" id="3.90.180.10">
    <property type="entry name" value="Medium-chain alcohol dehydrogenases, catalytic domain"/>
    <property type="match status" value="1"/>
</dbReference>
<dbReference type="SUPFAM" id="SSF50129">
    <property type="entry name" value="GroES-like"/>
    <property type="match status" value="1"/>
</dbReference>
<dbReference type="SMART" id="SM00829">
    <property type="entry name" value="PKS_ER"/>
    <property type="match status" value="1"/>
</dbReference>
<dbReference type="Proteomes" id="UP001189429">
    <property type="component" value="Unassembled WGS sequence"/>
</dbReference>
<name>A0ABN9RUX1_9DINO</name>
<dbReference type="InterPro" id="IPR051397">
    <property type="entry name" value="Zn-ADH-like_protein"/>
</dbReference>
<organism evidence="2 3">
    <name type="scientific">Prorocentrum cordatum</name>
    <dbReference type="NCBI Taxonomy" id="2364126"/>
    <lineage>
        <taxon>Eukaryota</taxon>
        <taxon>Sar</taxon>
        <taxon>Alveolata</taxon>
        <taxon>Dinophyceae</taxon>
        <taxon>Prorocentrales</taxon>
        <taxon>Prorocentraceae</taxon>
        <taxon>Prorocentrum</taxon>
    </lineage>
</organism>
<dbReference type="InterPro" id="IPR020843">
    <property type="entry name" value="ER"/>
</dbReference>
<dbReference type="InterPro" id="IPR013154">
    <property type="entry name" value="ADH-like_N"/>
</dbReference>
<evidence type="ECO:0000259" key="1">
    <source>
        <dbReference type="SMART" id="SM00829"/>
    </source>
</evidence>
<sequence>MPRAVMCHELGPYQNLKLEDVPALGKPSPGELVVRIASAGLCFPDILVVLGKHVFSMEPPFTPCNEFCGTVTVVGEGCQLKPGDVVFGRSATVNGTLRDEVNVHESVVYPAPAGIDPHILAGLETNYGTTIHALRDVAKLQPGERLCVLGASGATGIAAIELGKAMGATVVACASSPEKLAACKQ</sequence>
<accession>A0ABN9RUX1</accession>
<dbReference type="PANTHER" id="PTHR43677:SF4">
    <property type="entry name" value="QUINONE OXIDOREDUCTASE-LIKE PROTEIN 2"/>
    <property type="match status" value="1"/>
</dbReference>
<evidence type="ECO:0000313" key="3">
    <source>
        <dbReference type="Proteomes" id="UP001189429"/>
    </source>
</evidence>
<dbReference type="Gene3D" id="3.40.50.720">
    <property type="entry name" value="NAD(P)-binding Rossmann-like Domain"/>
    <property type="match status" value="1"/>
</dbReference>
<feature type="domain" description="Enoyl reductase (ER)" evidence="1">
    <location>
        <begin position="11"/>
        <end position="182"/>
    </location>
</feature>
<protein>
    <recommendedName>
        <fullName evidence="1">Enoyl reductase (ER) domain-containing protein</fullName>
    </recommendedName>
</protein>
<gene>
    <name evidence="2" type="ORF">PCOR1329_LOCUS23877</name>
</gene>
<dbReference type="InterPro" id="IPR036291">
    <property type="entry name" value="NAD(P)-bd_dom_sf"/>
</dbReference>
<dbReference type="PANTHER" id="PTHR43677">
    <property type="entry name" value="SHORT-CHAIN DEHYDROGENASE/REDUCTASE"/>
    <property type="match status" value="1"/>
</dbReference>